<organism evidence="1 2">
    <name type="scientific">Odoribacter splanchnicus</name>
    <dbReference type="NCBI Taxonomy" id="28118"/>
    <lineage>
        <taxon>Bacteria</taxon>
        <taxon>Pseudomonadati</taxon>
        <taxon>Bacteroidota</taxon>
        <taxon>Bacteroidia</taxon>
        <taxon>Bacteroidales</taxon>
        <taxon>Odoribacteraceae</taxon>
        <taxon>Odoribacter</taxon>
    </lineage>
</organism>
<dbReference type="Proteomes" id="UP001199750">
    <property type="component" value="Unassembled WGS sequence"/>
</dbReference>
<comment type="caution">
    <text evidence="1">The sequence shown here is derived from an EMBL/GenBank/DDBJ whole genome shotgun (WGS) entry which is preliminary data.</text>
</comment>
<sequence length="220" mass="25850">MERYFLTKIEGNETLENKGIARIQDEMIECEKRIVAEMMSKHLLTHDHYLVKDGSIQYKPMKTGDYKELARIRNNYRHVVGVSKRFNPNLMKDNKNQSSAGQIAKLPLFHRTPAFMWKPGEEWGNVNFAIWYVRIRERKYTATPYSGILKIEKMLMTGKEAENGLESDEIDMITANIINERNPVCYGNDARWANHLYPVYMTECYCKSRFKSDISFINLF</sequence>
<proteinExistence type="predicted"/>
<evidence type="ECO:0000313" key="2">
    <source>
        <dbReference type="Proteomes" id="UP001199750"/>
    </source>
</evidence>
<accession>A0AAW5CKJ2</accession>
<dbReference type="RefSeq" id="WP_049782852.1">
    <property type="nucleotide sequence ID" value="NZ_JABWDG010000020.1"/>
</dbReference>
<reference evidence="1" key="1">
    <citation type="submission" date="2022-01" db="EMBL/GenBank/DDBJ databases">
        <title>Collection of gut derived symbiotic bacterial strains cultured from healthy donors.</title>
        <authorList>
            <person name="Lin H."/>
            <person name="Kohout C."/>
            <person name="Waligurski E."/>
            <person name="Pamer E.G."/>
        </authorList>
    </citation>
    <scope>NUCLEOTIDE SEQUENCE</scope>
    <source>
        <strain evidence="1">DFI.1.149</strain>
    </source>
</reference>
<dbReference type="GeneID" id="93502856"/>
<dbReference type="InterPro" id="IPR012337">
    <property type="entry name" value="RNaseH-like_sf"/>
</dbReference>
<dbReference type="EMBL" id="JAKNDN010000073">
    <property type="protein sequence ID" value="MCG4962305.1"/>
    <property type="molecule type" value="Genomic_DNA"/>
</dbReference>
<dbReference type="SUPFAM" id="SSF53098">
    <property type="entry name" value="Ribonuclease H-like"/>
    <property type="match status" value="1"/>
</dbReference>
<name>A0AAW5CKJ2_9BACT</name>
<protein>
    <submittedName>
        <fullName evidence="1">Uncharacterized protein</fullName>
    </submittedName>
</protein>
<dbReference type="AlphaFoldDB" id="A0AAW5CKJ2"/>
<evidence type="ECO:0000313" key="1">
    <source>
        <dbReference type="EMBL" id="MCG4962305.1"/>
    </source>
</evidence>
<gene>
    <name evidence="1" type="ORF">L0P03_21040</name>
</gene>